<evidence type="ECO:0000313" key="3">
    <source>
        <dbReference type="Proteomes" id="UP000019197"/>
    </source>
</evidence>
<accession>W1IZR5</accession>
<feature type="transmembrane region" description="Helical" evidence="1">
    <location>
        <begin position="24"/>
        <end position="47"/>
    </location>
</feature>
<keyword evidence="1" id="KW-0472">Membrane</keyword>
<dbReference type="AlphaFoldDB" id="W1IZR5"/>
<reference evidence="2 3" key="1">
    <citation type="submission" date="2013-11" db="EMBL/GenBank/DDBJ databases">
        <title>Draft genome sequence and annotation of the entomopathogenic bacterium, Xenorhabdus cabanillasi strain JM26.</title>
        <authorList>
            <person name="Gualtieri M."/>
            <person name="Ogier J.C."/>
            <person name="Pages S."/>
            <person name="Givaudan A."/>
            <person name="Gaudriault S."/>
        </authorList>
    </citation>
    <scope>NUCLEOTIDE SEQUENCE [LARGE SCALE GENOMIC DNA]</scope>
    <source>
        <strain evidence="2 3">JM26</strain>
    </source>
</reference>
<keyword evidence="1" id="KW-0812">Transmembrane</keyword>
<dbReference type="Proteomes" id="UP000019197">
    <property type="component" value="Unassembled WGS sequence"/>
</dbReference>
<gene>
    <name evidence="2" type="ORF">XCR1_180003</name>
</gene>
<protein>
    <submittedName>
        <fullName evidence="2">Uncharacterized protein</fullName>
    </submittedName>
</protein>
<evidence type="ECO:0000256" key="1">
    <source>
        <dbReference type="SAM" id="Phobius"/>
    </source>
</evidence>
<evidence type="ECO:0000313" key="2">
    <source>
        <dbReference type="EMBL" id="CDL83116.1"/>
    </source>
</evidence>
<organism evidence="2 3">
    <name type="scientific">Xenorhabdus cabanillasii JM26</name>
    <dbReference type="NCBI Taxonomy" id="1427517"/>
    <lineage>
        <taxon>Bacteria</taxon>
        <taxon>Pseudomonadati</taxon>
        <taxon>Pseudomonadota</taxon>
        <taxon>Gammaproteobacteria</taxon>
        <taxon>Enterobacterales</taxon>
        <taxon>Morganellaceae</taxon>
        <taxon>Xenorhabdus</taxon>
    </lineage>
</organism>
<keyword evidence="1" id="KW-1133">Transmembrane helix</keyword>
<comment type="caution">
    <text evidence="2">The sequence shown here is derived from an EMBL/GenBank/DDBJ whole genome shotgun (WGS) entry which is preliminary data.</text>
</comment>
<dbReference type="EMBL" id="CBXE010000090">
    <property type="protein sequence ID" value="CDL83116.1"/>
    <property type="molecule type" value="Genomic_DNA"/>
</dbReference>
<proteinExistence type="predicted"/>
<name>W1IZR5_9GAMM</name>
<sequence>MVFFIALYFHRINFLLENKFIELYLTNIFGLKFCSYFFVLSVLKFLFFHIPIKGEL</sequence>